<evidence type="ECO:0000313" key="2">
    <source>
        <dbReference type="EMBL" id="AII07306.1"/>
    </source>
</evidence>
<feature type="transmembrane region" description="Helical" evidence="1">
    <location>
        <begin position="281"/>
        <end position="301"/>
    </location>
</feature>
<evidence type="ECO:0000256" key="1">
    <source>
        <dbReference type="SAM" id="Phobius"/>
    </source>
</evidence>
<keyword evidence="1" id="KW-1133">Transmembrane helix</keyword>
<organism evidence="2 3">
    <name type="scientific">Rhodococcus opacus</name>
    <name type="common">Nocardia opaca</name>
    <dbReference type="NCBI Taxonomy" id="37919"/>
    <lineage>
        <taxon>Bacteria</taxon>
        <taxon>Bacillati</taxon>
        <taxon>Actinomycetota</taxon>
        <taxon>Actinomycetes</taxon>
        <taxon>Mycobacteriales</taxon>
        <taxon>Nocardiaceae</taxon>
        <taxon>Rhodococcus</taxon>
    </lineage>
</organism>
<sequence length="482" mass="50824">MRRSAPSVHTELSNVARIGALPGATEAVQEDRMFHRGEHAVTEAPTLDEGLLVEPVARRRPWVEFFTSTPGRLSVLGIALIAAVIAAGAITSAAVGARQQRVETLRTHTEPLANAAQALYSSLSIADAAATTSFVSGGGAIESTTGPDQFTQAIGDASNALVTATNGVSSQDAESLALLSDVVRNLAEYFNLVATAQANDRAGNPVGVAYLADASAIMQGTILPLAERLYVHQAEAVAETQTHTAQLPATAFTVTAAALVALVLAQLYLIRKSKRRFNPGLAVATLLMAGLLFWLIAGSLVSTSASEHARTEGTQPINAVARARILAQQARADETLAILQRGSDTQSEIDYARHSQALSDELTRQLDSSHGRAAEQHLRDAMTAREGWRAAHRDIEIALERGDYPTAAAIAAGSGARTSSAQFAALDESLRDAIDRLRDDEANAVTDVYRSMSSLAIGSMVIGVSCGFAVGGGIWPRLNEYH</sequence>
<dbReference type="eggNOG" id="COG5278">
    <property type="taxonomic scope" value="Bacteria"/>
</dbReference>
<dbReference type="AlphaFoldDB" id="A0A076ENC7"/>
<evidence type="ECO:0000313" key="3">
    <source>
        <dbReference type="Proteomes" id="UP000028488"/>
    </source>
</evidence>
<feature type="transmembrane region" description="Helical" evidence="1">
    <location>
        <begin position="75"/>
        <end position="97"/>
    </location>
</feature>
<name>A0A076ENC7_RHOOP</name>
<feature type="transmembrane region" description="Helical" evidence="1">
    <location>
        <begin position="455"/>
        <end position="475"/>
    </location>
</feature>
<protein>
    <submittedName>
        <fullName evidence="2">Membrane protein</fullName>
    </submittedName>
</protein>
<dbReference type="Proteomes" id="UP000028488">
    <property type="component" value="Chromosome"/>
</dbReference>
<accession>A0A076ENC7</accession>
<proteinExistence type="predicted"/>
<keyword evidence="1" id="KW-0812">Transmembrane</keyword>
<gene>
    <name evidence="2" type="ORF">EP51_22680</name>
</gene>
<keyword evidence="1" id="KW-0472">Membrane</keyword>
<feature type="transmembrane region" description="Helical" evidence="1">
    <location>
        <begin position="249"/>
        <end position="269"/>
    </location>
</feature>
<dbReference type="EMBL" id="CP008947">
    <property type="protein sequence ID" value="AII07306.1"/>
    <property type="molecule type" value="Genomic_DNA"/>
</dbReference>
<reference evidence="2 3" key="1">
    <citation type="submission" date="2014-07" db="EMBL/GenBank/DDBJ databases">
        <title>Genome Sequence of Rhodococcus opacus Strain R7, a Biodegrader of Mono- and Polycyclic Aromatic Hydrocarbons.</title>
        <authorList>
            <person name="Di Gennaro P."/>
            <person name="Zampolli J."/>
            <person name="Presti I."/>
            <person name="Cappelletti M."/>
            <person name="D'Ursi P."/>
            <person name="Orro A."/>
            <person name="Mezzelani A."/>
            <person name="Milanesi L."/>
        </authorList>
    </citation>
    <scope>NUCLEOTIDE SEQUENCE [LARGE SCALE GENOMIC DNA]</scope>
    <source>
        <strain evidence="2 3">R7</strain>
    </source>
</reference>
<dbReference type="RefSeq" id="WP_128640452.1">
    <property type="nucleotide sequence ID" value="NZ_CP008947.1"/>
</dbReference>